<keyword evidence="2" id="KW-1133">Transmembrane helix</keyword>
<evidence type="ECO:0000256" key="2">
    <source>
        <dbReference type="SAM" id="Phobius"/>
    </source>
</evidence>
<evidence type="ECO:0000313" key="4">
    <source>
        <dbReference type="Proteomes" id="UP000314294"/>
    </source>
</evidence>
<keyword evidence="4" id="KW-1185">Reference proteome</keyword>
<evidence type="ECO:0000313" key="3">
    <source>
        <dbReference type="EMBL" id="TNN71990.1"/>
    </source>
</evidence>
<evidence type="ECO:0000256" key="1">
    <source>
        <dbReference type="SAM" id="MobiDB-lite"/>
    </source>
</evidence>
<dbReference type="AlphaFoldDB" id="A0A4Z2I2D0"/>
<organism evidence="3 4">
    <name type="scientific">Liparis tanakae</name>
    <name type="common">Tanaka's snailfish</name>
    <dbReference type="NCBI Taxonomy" id="230148"/>
    <lineage>
        <taxon>Eukaryota</taxon>
        <taxon>Metazoa</taxon>
        <taxon>Chordata</taxon>
        <taxon>Craniata</taxon>
        <taxon>Vertebrata</taxon>
        <taxon>Euteleostomi</taxon>
        <taxon>Actinopterygii</taxon>
        <taxon>Neopterygii</taxon>
        <taxon>Teleostei</taxon>
        <taxon>Neoteleostei</taxon>
        <taxon>Acanthomorphata</taxon>
        <taxon>Eupercaria</taxon>
        <taxon>Perciformes</taxon>
        <taxon>Cottioidei</taxon>
        <taxon>Cottales</taxon>
        <taxon>Liparidae</taxon>
        <taxon>Liparis</taxon>
    </lineage>
</organism>
<name>A0A4Z2I2D0_9TELE</name>
<dbReference type="EMBL" id="SRLO01000143">
    <property type="protein sequence ID" value="TNN71990.1"/>
    <property type="molecule type" value="Genomic_DNA"/>
</dbReference>
<keyword evidence="2" id="KW-0812">Transmembrane</keyword>
<proteinExistence type="predicted"/>
<feature type="region of interest" description="Disordered" evidence="1">
    <location>
        <begin position="73"/>
        <end position="101"/>
    </location>
</feature>
<keyword evidence="2" id="KW-0472">Membrane</keyword>
<sequence length="101" mass="10333">MPQALTSPISFLSATSPPPDSFSPAASLEEPDVLLRFLAPSVMVPAGLCVFLGGGCLLLSGWKIGTITCKHGDNGRGAGPADGEHRHRHANPVTGAGPEAF</sequence>
<feature type="transmembrane region" description="Helical" evidence="2">
    <location>
        <begin position="37"/>
        <end position="60"/>
    </location>
</feature>
<accession>A0A4Z2I2D0</accession>
<gene>
    <name evidence="3" type="ORF">EYF80_017778</name>
</gene>
<dbReference type="Proteomes" id="UP000314294">
    <property type="component" value="Unassembled WGS sequence"/>
</dbReference>
<reference evidence="3 4" key="1">
    <citation type="submission" date="2019-03" db="EMBL/GenBank/DDBJ databases">
        <title>First draft genome of Liparis tanakae, snailfish: a comprehensive survey of snailfish specific genes.</title>
        <authorList>
            <person name="Kim W."/>
            <person name="Song I."/>
            <person name="Jeong J.-H."/>
            <person name="Kim D."/>
            <person name="Kim S."/>
            <person name="Ryu S."/>
            <person name="Song J.Y."/>
            <person name="Lee S.K."/>
        </authorList>
    </citation>
    <scope>NUCLEOTIDE SEQUENCE [LARGE SCALE GENOMIC DNA]</scope>
    <source>
        <tissue evidence="3">Muscle</tissue>
    </source>
</reference>
<feature type="region of interest" description="Disordered" evidence="1">
    <location>
        <begin position="1"/>
        <end position="25"/>
    </location>
</feature>
<feature type="compositionally biased region" description="Polar residues" evidence="1">
    <location>
        <begin position="1"/>
        <end position="12"/>
    </location>
</feature>
<protein>
    <submittedName>
        <fullName evidence="3">Uncharacterized protein</fullName>
    </submittedName>
</protein>
<comment type="caution">
    <text evidence="3">The sequence shown here is derived from an EMBL/GenBank/DDBJ whole genome shotgun (WGS) entry which is preliminary data.</text>
</comment>